<name>A0A8H7ETN6_9FUNG</name>
<feature type="region of interest" description="Disordered" evidence="1">
    <location>
        <begin position="127"/>
        <end position="174"/>
    </location>
</feature>
<evidence type="ECO:0000313" key="3">
    <source>
        <dbReference type="Proteomes" id="UP000605846"/>
    </source>
</evidence>
<feature type="region of interest" description="Disordered" evidence="1">
    <location>
        <begin position="189"/>
        <end position="217"/>
    </location>
</feature>
<keyword evidence="3" id="KW-1185">Reference proteome</keyword>
<accession>A0A8H7ETN6</accession>
<feature type="compositionally biased region" description="Basic and acidic residues" evidence="1">
    <location>
        <begin position="127"/>
        <end position="146"/>
    </location>
</feature>
<feature type="compositionally biased region" description="Basic and acidic residues" evidence="1">
    <location>
        <begin position="47"/>
        <end position="63"/>
    </location>
</feature>
<evidence type="ECO:0000313" key="2">
    <source>
        <dbReference type="EMBL" id="KAF7732334.1"/>
    </source>
</evidence>
<dbReference type="EMBL" id="JABAYA010000003">
    <property type="protein sequence ID" value="KAF7732334.1"/>
    <property type="molecule type" value="Genomic_DNA"/>
</dbReference>
<evidence type="ECO:0000256" key="1">
    <source>
        <dbReference type="SAM" id="MobiDB-lite"/>
    </source>
</evidence>
<dbReference type="Proteomes" id="UP000605846">
    <property type="component" value="Unassembled WGS sequence"/>
</dbReference>
<sequence>MVVEKIFGECNDIPEHKVVTYKLQPSQHIQMIRNVIIQRKRKQHQCSMEREEEPRSKTRHIEEPEVCNGLPSPPVEKAELLEEKVEQPTPWTIQGMTELEIHKKLQELRDEKHRLFQLIKRLVQEEAENRQKPTMTEKPEEKEQEAKTQQPPIQETPARWKNKRPSRWAPREPPKFYRQAAPLFYPYNNPRHSPLPFRYNDPRFQPTPNTFQPNPAVSISKLQYYS</sequence>
<proteinExistence type="predicted"/>
<reference evidence="2" key="1">
    <citation type="submission" date="2020-01" db="EMBL/GenBank/DDBJ databases">
        <title>Genome Sequencing of Three Apophysomyces-Like Fungal Strains Confirms a Novel Fungal Genus in the Mucoromycota with divergent Burkholderia-like Endosymbiotic Bacteria.</title>
        <authorList>
            <person name="Stajich J.E."/>
            <person name="Macias A.M."/>
            <person name="Carter-House D."/>
            <person name="Lovett B."/>
            <person name="Kasson L.R."/>
            <person name="Berry K."/>
            <person name="Grigoriev I."/>
            <person name="Chang Y."/>
            <person name="Spatafora J."/>
            <person name="Kasson M.T."/>
        </authorList>
    </citation>
    <scope>NUCLEOTIDE SEQUENCE</scope>
    <source>
        <strain evidence="2">NRRL A-21654</strain>
    </source>
</reference>
<dbReference type="OrthoDB" id="2290533at2759"/>
<organism evidence="2 3">
    <name type="scientific">Apophysomyces ossiformis</name>
    <dbReference type="NCBI Taxonomy" id="679940"/>
    <lineage>
        <taxon>Eukaryota</taxon>
        <taxon>Fungi</taxon>
        <taxon>Fungi incertae sedis</taxon>
        <taxon>Mucoromycota</taxon>
        <taxon>Mucoromycotina</taxon>
        <taxon>Mucoromycetes</taxon>
        <taxon>Mucorales</taxon>
        <taxon>Mucorineae</taxon>
        <taxon>Mucoraceae</taxon>
        <taxon>Apophysomyces</taxon>
    </lineage>
</organism>
<feature type="compositionally biased region" description="Polar residues" evidence="1">
    <location>
        <begin position="206"/>
        <end position="217"/>
    </location>
</feature>
<protein>
    <submittedName>
        <fullName evidence="2">Uncharacterized protein</fullName>
    </submittedName>
</protein>
<comment type="caution">
    <text evidence="2">The sequence shown here is derived from an EMBL/GenBank/DDBJ whole genome shotgun (WGS) entry which is preliminary data.</text>
</comment>
<feature type="region of interest" description="Disordered" evidence="1">
    <location>
        <begin position="43"/>
        <end position="73"/>
    </location>
</feature>
<gene>
    <name evidence="2" type="ORF">EC973_005230</name>
</gene>
<dbReference type="AlphaFoldDB" id="A0A8H7ETN6"/>